<sequence>MYVRYSLFLDWKHYREVVDVAAARFPGWEDREPPEYAAELRCLRFLSRLMPEPFVYAHWNAHLRNLRHLEEALGAMTEHVVDETISRVRALNMTPRLTGLFRDAVFGLKNQLLVPEWMRTPSLRMKFSKFVFSDAEASPMVTWNGALRALRRNSLRKLVDRGFETFWHGPALGFDPWLNKDEGYLAVPPAAVKRIFTERAFSVHHLPRIGLDLARAVVGHFLQMAFHLKRK</sequence>
<dbReference type="AlphaFoldDB" id="A0AAQ4D4T1"/>
<dbReference type="EMBL" id="JARKHS020035155">
    <property type="protein sequence ID" value="KAK8757471.1"/>
    <property type="molecule type" value="Genomic_DNA"/>
</dbReference>
<keyword evidence="2" id="KW-1185">Reference proteome</keyword>
<gene>
    <name evidence="1" type="ORF">V5799_004888</name>
</gene>
<accession>A0AAQ4D4T1</accession>
<reference evidence="1 2" key="1">
    <citation type="journal article" date="2023" name="Arcadia Sci">
        <title>De novo assembly of a long-read Amblyomma americanum tick genome.</title>
        <authorList>
            <person name="Chou S."/>
            <person name="Poskanzer K.E."/>
            <person name="Rollins M."/>
            <person name="Thuy-Boun P.S."/>
        </authorList>
    </citation>
    <scope>NUCLEOTIDE SEQUENCE [LARGE SCALE GENOMIC DNA]</scope>
    <source>
        <strain evidence="1">F_SG_1</strain>
        <tissue evidence="1">Salivary glands</tissue>
    </source>
</reference>
<evidence type="ECO:0000313" key="1">
    <source>
        <dbReference type="EMBL" id="KAK8757471.1"/>
    </source>
</evidence>
<proteinExistence type="predicted"/>
<evidence type="ECO:0000313" key="2">
    <source>
        <dbReference type="Proteomes" id="UP001321473"/>
    </source>
</evidence>
<dbReference type="Proteomes" id="UP001321473">
    <property type="component" value="Unassembled WGS sequence"/>
</dbReference>
<protein>
    <submittedName>
        <fullName evidence="1">Uncharacterized protein</fullName>
    </submittedName>
</protein>
<organism evidence="1 2">
    <name type="scientific">Amblyomma americanum</name>
    <name type="common">Lone star tick</name>
    <dbReference type="NCBI Taxonomy" id="6943"/>
    <lineage>
        <taxon>Eukaryota</taxon>
        <taxon>Metazoa</taxon>
        <taxon>Ecdysozoa</taxon>
        <taxon>Arthropoda</taxon>
        <taxon>Chelicerata</taxon>
        <taxon>Arachnida</taxon>
        <taxon>Acari</taxon>
        <taxon>Parasitiformes</taxon>
        <taxon>Ixodida</taxon>
        <taxon>Ixodoidea</taxon>
        <taxon>Ixodidae</taxon>
        <taxon>Amblyomminae</taxon>
        <taxon>Amblyomma</taxon>
    </lineage>
</organism>
<name>A0AAQ4D4T1_AMBAM</name>
<comment type="caution">
    <text evidence="1">The sequence shown here is derived from an EMBL/GenBank/DDBJ whole genome shotgun (WGS) entry which is preliminary data.</text>
</comment>